<dbReference type="SUPFAM" id="SSF56784">
    <property type="entry name" value="HAD-like"/>
    <property type="match status" value="1"/>
</dbReference>
<dbReference type="GO" id="GO:0046474">
    <property type="term" value="P:glycerophospholipid biosynthetic process"/>
    <property type="evidence" value="ECO:0007669"/>
    <property type="project" value="TreeGrafter"/>
</dbReference>
<protein>
    <submittedName>
        <fullName evidence="1">HBR242Cp</fullName>
    </submittedName>
</protein>
<dbReference type="InterPro" id="IPR006357">
    <property type="entry name" value="HAD-SF_hydro_IIA"/>
</dbReference>
<dbReference type="GeneID" id="28722612"/>
<dbReference type="OrthoDB" id="10251048at2759"/>
<name>A0A109UX28_9SACH</name>
<accession>A0A109UX28</accession>
<gene>
    <name evidence="1" type="ORF">AW171_hschr2956</name>
</gene>
<dbReference type="RefSeq" id="XP_017986139.1">
    <property type="nucleotide sequence ID" value="XM_018130650.1"/>
</dbReference>
<dbReference type="AlphaFoldDB" id="A0A109UX28"/>
<reference evidence="1 2" key="1">
    <citation type="submission" date="2016-01" db="EMBL/GenBank/DDBJ databases">
        <title>Genome sequence of the yeast Holleya sinecauda.</title>
        <authorList>
            <person name="Dietrich F.S."/>
        </authorList>
    </citation>
    <scope>NUCLEOTIDE SEQUENCE [LARGE SCALE GENOMIC DNA]</scope>
    <source>
        <strain evidence="1 2">ATCC 58844</strain>
    </source>
</reference>
<organism evidence="1 2">
    <name type="scientific">Eremothecium sinecaudum</name>
    <dbReference type="NCBI Taxonomy" id="45286"/>
    <lineage>
        <taxon>Eukaryota</taxon>
        <taxon>Fungi</taxon>
        <taxon>Dikarya</taxon>
        <taxon>Ascomycota</taxon>
        <taxon>Saccharomycotina</taxon>
        <taxon>Saccharomycetes</taxon>
        <taxon>Saccharomycetales</taxon>
        <taxon>Saccharomycetaceae</taxon>
        <taxon>Eremothecium</taxon>
    </lineage>
</organism>
<dbReference type="EMBL" id="CP014242">
    <property type="protein sequence ID" value="AMD19143.1"/>
    <property type="molecule type" value="Genomic_DNA"/>
</dbReference>
<evidence type="ECO:0000313" key="1">
    <source>
        <dbReference type="EMBL" id="AMD19143.1"/>
    </source>
</evidence>
<dbReference type="PANTHER" id="PTHR14269:SF57">
    <property type="entry name" value="SUPERFAMILY HYDROLASE, PUTATIVE (AFU_ORTHOLOGUE AFUA_2G02580)-RELATED"/>
    <property type="match status" value="1"/>
</dbReference>
<dbReference type="GO" id="GO:0005739">
    <property type="term" value="C:mitochondrion"/>
    <property type="evidence" value="ECO:0007669"/>
    <property type="project" value="TreeGrafter"/>
</dbReference>
<dbReference type="InterPro" id="IPR050324">
    <property type="entry name" value="CDP-alcohol_PTase-I"/>
</dbReference>
<dbReference type="InterPro" id="IPR006353">
    <property type="entry name" value="HAD-SF_hydro_IIA_CECR5"/>
</dbReference>
<dbReference type="Pfam" id="PF13242">
    <property type="entry name" value="Hydrolase_like"/>
    <property type="match status" value="1"/>
</dbReference>
<dbReference type="NCBIfam" id="TIGR01456">
    <property type="entry name" value="CECR5"/>
    <property type="match status" value="1"/>
</dbReference>
<dbReference type="Proteomes" id="UP000243052">
    <property type="component" value="Chromosome ii"/>
</dbReference>
<evidence type="ECO:0000313" key="2">
    <source>
        <dbReference type="Proteomes" id="UP000243052"/>
    </source>
</evidence>
<dbReference type="NCBIfam" id="TIGR01460">
    <property type="entry name" value="HAD-SF-IIA"/>
    <property type="match status" value="1"/>
</dbReference>
<proteinExistence type="predicted"/>
<dbReference type="PANTHER" id="PTHR14269">
    <property type="entry name" value="CDP-DIACYLGLYCEROL--GLYCEROL-3-PHOSPHATE 3-PHOSPHATIDYLTRANSFERASE-RELATED"/>
    <property type="match status" value="1"/>
</dbReference>
<dbReference type="STRING" id="45286.A0A109UX28"/>
<dbReference type="Gene3D" id="3.40.50.1000">
    <property type="entry name" value="HAD superfamily/HAD-like"/>
    <property type="match status" value="2"/>
</dbReference>
<dbReference type="InterPro" id="IPR036412">
    <property type="entry name" value="HAD-like_sf"/>
</dbReference>
<dbReference type="InterPro" id="IPR023214">
    <property type="entry name" value="HAD_sf"/>
</dbReference>
<keyword evidence="2" id="KW-1185">Reference proteome</keyword>
<sequence>MRVPRINRIINYRQFSAKVGFVFDIDGVLLQGRTPIPGASEALKLLQKERIPFILLTNGGGILESAKAAFLSSVLEVDLSPSQLIQGHTLYKTLTSDYKKILAVGPPSVREVAESYGFEDVVHALDILHYNRKISPFATTCLEQIATDGKDNPNLDKTPFDAILVFTDSYDWGTDIQIISDILNSDGGMLNTKRDYSSTTPSVPIWFSANDLFWSNGYQLNRFAQGMFRVVNDRVYQELNGGCSLHDNLVGKPTSATFNYASHVLNHWDDIMNGTSPTQTVDPKLGIPPSSNKFKKVYMIGDNPYTDIIGAKTFGWETCLVRTGVYSPQDKLPCNPTMVVDSVLDAVKAALAEH</sequence>
<dbReference type="Pfam" id="PF13344">
    <property type="entry name" value="Hydrolase_6"/>
    <property type="match status" value="1"/>
</dbReference>